<organism evidence="1 2">
    <name type="scientific">Liparis tanakae</name>
    <name type="common">Tanaka's snailfish</name>
    <dbReference type="NCBI Taxonomy" id="230148"/>
    <lineage>
        <taxon>Eukaryota</taxon>
        <taxon>Metazoa</taxon>
        <taxon>Chordata</taxon>
        <taxon>Craniata</taxon>
        <taxon>Vertebrata</taxon>
        <taxon>Euteleostomi</taxon>
        <taxon>Actinopterygii</taxon>
        <taxon>Neopterygii</taxon>
        <taxon>Teleostei</taxon>
        <taxon>Neoteleostei</taxon>
        <taxon>Acanthomorphata</taxon>
        <taxon>Eupercaria</taxon>
        <taxon>Perciformes</taxon>
        <taxon>Cottioidei</taxon>
        <taxon>Cottales</taxon>
        <taxon>Liparidae</taxon>
        <taxon>Liparis</taxon>
    </lineage>
</organism>
<protein>
    <submittedName>
        <fullName evidence="1">Uncharacterized protein</fullName>
    </submittedName>
</protein>
<proteinExistence type="predicted"/>
<reference evidence="1 2" key="1">
    <citation type="submission" date="2019-03" db="EMBL/GenBank/DDBJ databases">
        <title>First draft genome of Liparis tanakae, snailfish: a comprehensive survey of snailfish specific genes.</title>
        <authorList>
            <person name="Kim W."/>
            <person name="Song I."/>
            <person name="Jeong J.-H."/>
            <person name="Kim D."/>
            <person name="Kim S."/>
            <person name="Ryu S."/>
            <person name="Song J.Y."/>
            <person name="Lee S.K."/>
        </authorList>
    </citation>
    <scope>NUCLEOTIDE SEQUENCE [LARGE SCALE GENOMIC DNA]</scope>
    <source>
        <tissue evidence="1">Muscle</tissue>
    </source>
</reference>
<keyword evidence="2" id="KW-1185">Reference proteome</keyword>
<dbReference type="EMBL" id="SRLO01000405">
    <property type="protein sequence ID" value="TNN57430.1"/>
    <property type="molecule type" value="Genomic_DNA"/>
</dbReference>
<name>A0A4Z2GW20_9TELE</name>
<sequence>MAAQARRCGNPGRLGGKIQNKIRRLVVKERCINKKTGHTDGLECVCHLHLLGASREQDSCAALKPAIKAVLLPAPLSLSFTPSKGHRRVK</sequence>
<evidence type="ECO:0000313" key="1">
    <source>
        <dbReference type="EMBL" id="TNN57430.1"/>
    </source>
</evidence>
<dbReference type="Proteomes" id="UP000314294">
    <property type="component" value="Unassembled WGS sequence"/>
</dbReference>
<evidence type="ECO:0000313" key="2">
    <source>
        <dbReference type="Proteomes" id="UP000314294"/>
    </source>
</evidence>
<dbReference type="AlphaFoldDB" id="A0A4Z2GW20"/>
<gene>
    <name evidence="1" type="ORF">EYF80_032338</name>
</gene>
<comment type="caution">
    <text evidence="1">The sequence shown here is derived from an EMBL/GenBank/DDBJ whole genome shotgun (WGS) entry which is preliminary data.</text>
</comment>
<accession>A0A4Z2GW20</accession>